<feature type="transmembrane region" description="Helical" evidence="8">
    <location>
        <begin position="441"/>
        <end position="466"/>
    </location>
</feature>
<evidence type="ECO:0000256" key="5">
    <source>
        <dbReference type="ARBA" id="ARBA00022989"/>
    </source>
</evidence>
<feature type="transmembrane region" description="Helical" evidence="8">
    <location>
        <begin position="78"/>
        <end position="98"/>
    </location>
</feature>
<feature type="transmembrane region" description="Helical" evidence="8">
    <location>
        <begin position="188"/>
        <end position="212"/>
    </location>
</feature>
<comment type="subcellular location">
    <subcellularLocation>
        <location evidence="1">Cell membrane</location>
        <topology evidence="1">Multi-pass membrane protein</topology>
    </subcellularLocation>
</comment>
<dbReference type="PIRSF" id="PIRSF016636">
    <property type="entry name" value="AlgI_DltB"/>
    <property type="match status" value="1"/>
</dbReference>
<keyword evidence="7 9" id="KW-0808">Transferase</keyword>
<proteinExistence type="inferred from homology"/>
<evidence type="ECO:0000256" key="6">
    <source>
        <dbReference type="ARBA" id="ARBA00023136"/>
    </source>
</evidence>
<accession>A0A517SXM2</accession>
<evidence type="ECO:0000313" key="10">
    <source>
        <dbReference type="Proteomes" id="UP000315003"/>
    </source>
</evidence>
<evidence type="ECO:0000256" key="2">
    <source>
        <dbReference type="ARBA" id="ARBA00010323"/>
    </source>
</evidence>
<dbReference type="PANTHER" id="PTHR13285">
    <property type="entry name" value="ACYLTRANSFERASE"/>
    <property type="match status" value="1"/>
</dbReference>
<feature type="transmembrane region" description="Helical" evidence="8">
    <location>
        <begin position="394"/>
        <end position="417"/>
    </location>
</feature>
<comment type="similarity">
    <text evidence="2 7">Belongs to the membrane-bound acyltransferase family.</text>
</comment>
<dbReference type="GO" id="GO:0016746">
    <property type="term" value="F:acyltransferase activity"/>
    <property type="evidence" value="ECO:0007669"/>
    <property type="project" value="UniProtKB-KW"/>
</dbReference>
<dbReference type="PANTHER" id="PTHR13285:SF18">
    <property type="entry name" value="PROTEIN-CYSTEINE N-PALMITOYLTRANSFERASE RASP"/>
    <property type="match status" value="1"/>
</dbReference>
<dbReference type="GO" id="GO:0042121">
    <property type="term" value="P:alginic acid biosynthetic process"/>
    <property type="evidence" value="ECO:0007669"/>
    <property type="project" value="InterPro"/>
</dbReference>
<evidence type="ECO:0000256" key="1">
    <source>
        <dbReference type="ARBA" id="ARBA00004651"/>
    </source>
</evidence>
<feature type="transmembrane region" description="Helical" evidence="8">
    <location>
        <begin position="52"/>
        <end position="71"/>
    </location>
</feature>
<dbReference type="InterPro" id="IPR028362">
    <property type="entry name" value="AlgI"/>
</dbReference>
<reference evidence="9 10" key="1">
    <citation type="submission" date="2019-02" db="EMBL/GenBank/DDBJ databases">
        <title>Deep-cultivation of Planctomycetes and their phenomic and genomic characterization uncovers novel biology.</title>
        <authorList>
            <person name="Wiegand S."/>
            <person name="Jogler M."/>
            <person name="Boedeker C."/>
            <person name="Pinto D."/>
            <person name="Vollmers J."/>
            <person name="Rivas-Marin E."/>
            <person name="Kohn T."/>
            <person name="Peeters S.H."/>
            <person name="Heuer A."/>
            <person name="Rast P."/>
            <person name="Oberbeckmann S."/>
            <person name="Bunk B."/>
            <person name="Jeske O."/>
            <person name="Meyerdierks A."/>
            <person name="Storesund J.E."/>
            <person name="Kallscheuer N."/>
            <person name="Luecker S."/>
            <person name="Lage O.M."/>
            <person name="Pohl T."/>
            <person name="Merkel B.J."/>
            <person name="Hornburger P."/>
            <person name="Mueller R.-W."/>
            <person name="Bruemmer F."/>
            <person name="Labrenz M."/>
            <person name="Spormann A.M."/>
            <person name="Op den Camp H."/>
            <person name="Overmann J."/>
            <person name="Amann R."/>
            <person name="Jetten M.S.M."/>
            <person name="Mascher T."/>
            <person name="Medema M.H."/>
            <person name="Devos D.P."/>
            <person name="Kaster A.-K."/>
            <person name="Ovreas L."/>
            <person name="Rohde M."/>
            <person name="Galperin M.Y."/>
            <person name="Jogler C."/>
        </authorList>
    </citation>
    <scope>NUCLEOTIDE SEQUENCE [LARGE SCALE GENOMIC DNA]</scope>
    <source>
        <strain evidence="9 10">SV_7m_r</strain>
    </source>
</reference>
<dbReference type="Pfam" id="PF03062">
    <property type="entry name" value="MBOAT"/>
    <property type="match status" value="1"/>
</dbReference>
<dbReference type="RefSeq" id="WP_145274266.1">
    <property type="nucleotide sequence ID" value="NZ_CP036272.1"/>
</dbReference>
<dbReference type="Proteomes" id="UP000315003">
    <property type="component" value="Chromosome"/>
</dbReference>
<dbReference type="OrthoDB" id="9805788at2"/>
<evidence type="ECO:0000256" key="8">
    <source>
        <dbReference type="SAM" id="Phobius"/>
    </source>
</evidence>
<evidence type="ECO:0000313" key="9">
    <source>
        <dbReference type="EMBL" id="QDT60895.1"/>
    </source>
</evidence>
<keyword evidence="4 8" id="KW-0812">Transmembrane</keyword>
<sequence length="556" mass="61950">MNFNSTGFVLLAGLTICIYWLLGARNRTRAQNWLLIFTSYTFYATWDHRFLFLLILSTGIDFACGLGLAGVPLRRGKLLTLSVAGVVASLFLCGPWNWPALVQSAIPETLISASGVSVQSGFLHQDADWNVAILAAATVLVAACLLAIGTLVRSRRYFLCVSVVGNLSILGFFKYFDFFIETISESLHAIGFDIGASTLGLIVPVGISFYTFQTLSYSIDIYRRQLAPTGSLLDFAVFVAFFPQLVAGPIERASVLLPQIRKSRIFSWPQMQAGMFLIAFGLFKKIFIADNLAPLANAVYESDRVHSGPEILLATYAFAFQIYCDFSAYSDIARGVSRFLGIELMVNFNSPYVARNPQDFWRRWHISLSTWLRDYLYIPLGGSKAGTGRTSRNLALTMLLGGLWHGAAANFVLWGAYQGGLLGGHRSIRKPLEKWSSRQSVVARSIFAAISWTLFFHLMCYGWLLFRAKSMSQISVLTGSLFSGWASLPAEMNTGAKLAFYIAPLLLFEWAQVRTGNLLAPLHWHWSVRVALYVCCFYLTIIFGAFGESEFIYFQF</sequence>
<dbReference type="InterPro" id="IPR051085">
    <property type="entry name" value="MB_O-acyltransferase"/>
</dbReference>
<evidence type="ECO:0000256" key="4">
    <source>
        <dbReference type="ARBA" id="ARBA00022692"/>
    </source>
</evidence>
<dbReference type="AlphaFoldDB" id="A0A517SXM2"/>
<organism evidence="9 10">
    <name type="scientific">Stieleria bergensis</name>
    <dbReference type="NCBI Taxonomy" id="2528025"/>
    <lineage>
        <taxon>Bacteria</taxon>
        <taxon>Pseudomonadati</taxon>
        <taxon>Planctomycetota</taxon>
        <taxon>Planctomycetia</taxon>
        <taxon>Pirellulales</taxon>
        <taxon>Pirellulaceae</taxon>
        <taxon>Stieleria</taxon>
    </lineage>
</organism>
<keyword evidence="5 8" id="KW-1133">Transmembrane helix</keyword>
<dbReference type="EC" id="2.3.1.-" evidence="9"/>
<evidence type="ECO:0000256" key="7">
    <source>
        <dbReference type="PIRNR" id="PIRNR016636"/>
    </source>
</evidence>
<name>A0A517SXM2_9BACT</name>
<dbReference type="InterPro" id="IPR004299">
    <property type="entry name" value="MBOAT_fam"/>
</dbReference>
<feature type="transmembrane region" description="Helical" evidence="8">
    <location>
        <begin position="530"/>
        <end position="547"/>
    </location>
</feature>
<feature type="transmembrane region" description="Helical" evidence="8">
    <location>
        <begin position="157"/>
        <end position="176"/>
    </location>
</feature>
<protein>
    <submittedName>
        <fullName evidence="9">Peptidoglycan O-acetyltransferase</fullName>
        <ecNumber evidence="9">2.3.1.-</ecNumber>
    </submittedName>
</protein>
<keyword evidence="10" id="KW-1185">Reference proteome</keyword>
<keyword evidence="7 9" id="KW-0012">Acyltransferase</keyword>
<dbReference type="EMBL" id="CP036272">
    <property type="protein sequence ID" value="QDT60895.1"/>
    <property type="molecule type" value="Genomic_DNA"/>
</dbReference>
<dbReference type="PIRSF" id="PIRSF500217">
    <property type="entry name" value="AlgI"/>
    <property type="match status" value="1"/>
</dbReference>
<feature type="transmembrane region" description="Helical" evidence="8">
    <location>
        <begin position="6"/>
        <end position="23"/>
    </location>
</feature>
<feature type="transmembrane region" description="Helical" evidence="8">
    <location>
        <begin position="131"/>
        <end position="152"/>
    </location>
</feature>
<dbReference type="InterPro" id="IPR024194">
    <property type="entry name" value="Ac/AlaTfrase_AlgI/DltB"/>
</dbReference>
<gene>
    <name evidence="9" type="primary">patA_2</name>
    <name evidence="9" type="ORF">SV7mr_34240</name>
</gene>
<evidence type="ECO:0000256" key="3">
    <source>
        <dbReference type="ARBA" id="ARBA00022475"/>
    </source>
</evidence>
<keyword evidence="3 7" id="KW-1003">Cell membrane</keyword>
<keyword evidence="6 7" id="KW-0472">Membrane</keyword>
<dbReference type="GO" id="GO:0005886">
    <property type="term" value="C:plasma membrane"/>
    <property type="evidence" value="ECO:0007669"/>
    <property type="project" value="UniProtKB-SubCell"/>
</dbReference>